<organism evidence="4 5">
    <name type="scientific">Branchiostoma belcheri</name>
    <name type="common">Amphioxus</name>
    <dbReference type="NCBI Taxonomy" id="7741"/>
    <lineage>
        <taxon>Eukaryota</taxon>
        <taxon>Metazoa</taxon>
        <taxon>Chordata</taxon>
        <taxon>Cephalochordata</taxon>
        <taxon>Leptocardii</taxon>
        <taxon>Amphioxiformes</taxon>
        <taxon>Branchiostomatidae</taxon>
        <taxon>Branchiostoma</taxon>
    </lineage>
</organism>
<dbReference type="PROSITE" id="PS50297">
    <property type="entry name" value="ANK_REP_REGION"/>
    <property type="match status" value="1"/>
</dbReference>
<dbReference type="AlphaFoldDB" id="A0A6P4ZHX4"/>
<evidence type="ECO:0000256" key="1">
    <source>
        <dbReference type="ARBA" id="ARBA00022737"/>
    </source>
</evidence>
<keyword evidence="1" id="KW-0677">Repeat</keyword>
<dbReference type="PANTHER" id="PTHR24171:SF8">
    <property type="entry name" value="BRCA1-ASSOCIATED RING DOMAIN PROTEIN 1"/>
    <property type="match status" value="1"/>
</dbReference>
<feature type="repeat" description="ANK" evidence="3">
    <location>
        <begin position="15"/>
        <end position="47"/>
    </location>
</feature>
<dbReference type="SMART" id="SM00248">
    <property type="entry name" value="ANK"/>
    <property type="match status" value="2"/>
</dbReference>
<evidence type="ECO:0000313" key="4">
    <source>
        <dbReference type="Proteomes" id="UP000515135"/>
    </source>
</evidence>
<dbReference type="Gene3D" id="1.25.40.20">
    <property type="entry name" value="Ankyrin repeat-containing domain"/>
    <property type="match status" value="1"/>
</dbReference>
<dbReference type="RefSeq" id="XP_019630682.1">
    <property type="nucleotide sequence ID" value="XM_019775123.1"/>
</dbReference>
<dbReference type="GO" id="GO:0070531">
    <property type="term" value="C:BRCA1-A complex"/>
    <property type="evidence" value="ECO:0007669"/>
    <property type="project" value="TreeGrafter"/>
</dbReference>
<protein>
    <submittedName>
        <fullName evidence="5">Ankyrin repeat domain-containing protein 23-like</fullName>
    </submittedName>
</protein>
<keyword evidence="2 3" id="KW-0040">ANK repeat</keyword>
<dbReference type="GO" id="GO:0085020">
    <property type="term" value="P:protein K6-linked ubiquitination"/>
    <property type="evidence" value="ECO:0007669"/>
    <property type="project" value="TreeGrafter"/>
</dbReference>
<accession>A0A6P4ZHX4</accession>
<dbReference type="GO" id="GO:0031436">
    <property type="term" value="C:BRCA1-BARD1 complex"/>
    <property type="evidence" value="ECO:0007669"/>
    <property type="project" value="TreeGrafter"/>
</dbReference>
<dbReference type="InterPro" id="IPR002110">
    <property type="entry name" value="Ankyrin_rpt"/>
</dbReference>
<dbReference type="GO" id="GO:0004842">
    <property type="term" value="F:ubiquitin-protein transferase activity"/>
    <property type="evidence" value="ECO:0007669"/>
    <property type="project" value="TreeGrafter"/>
</dbReference>
<dbReference type="OrthoDB" id="19174at2759"/>
<evidence type="ECO:0000256" key="3">
    <source>
        <dbReference type="PROSITE-ProRule" id="PRU00023"/>
    </source>
</evidence>
<dbReference type="InterPro" id="IPR036770">
    <property type="entry name" value="Ankyrin_rpt-contain_sf"/>
</dbReference>
<evidence type="ECO:0000256" key="2">
    <source>
        <dbReference type="ARBA" id="ARBA00023043"/>
    </source>
</evidence>
<dbReference type="PROSITE" id="PS50088">
    <property type="entry name" value="ANK_REPEAT"/>
    <property type="match status" value="2"/>
</dbReference>
<reference evidence="5" key="1">
    <citation type="submission" date="2025-08" db="UniProtKB">
        <authorList>
            <consortium name="RefSeq"/>
        </authorList>
    </citation>
    <scope>IDENTIFICATION</scope>
    <source>
        <tissue evidence="5">Gonad</tissue>
    </source>
</reference>
<dbReference type="Pfam" id="PF12796">
    <property type="entry name" value="Ank_2"/>
    <property type="match status" value="1"/>
</dbReference>
<dbReference type="PANTHER" id="PTHR24171">
    <property type="entry name" value="ANKYRIN REPEAT DOMAIN-CONTAINING PROTEIN 39-RELATED"/>
    <property type="match status" value="1"/>
</dbReference>
<sequence length="88" mass="9676">MFHNSRTTAEKLMEEKEKELRKAAGRGEEDRVKQLLAEGVNVNAADNGRWTALHQASMYGHTGTVQALLTAGATIEARSDMVTFLESV</sequence>
<feature type="repeat" description="ANK" evidence="3">
    <location>
        <begin position="48"/>
        <end position="80"/>
    </location>
</feature>
<proteinExistence type="predicted"/>
<dbReference type="SUPFAM" id="SSF48403">
    <property type="entry name" value="Ankyrin repeat"/>
    <property type="match status" value="1"/>
</dbReference>
<evidence type="ECO:0000313" key="5">
    <source>
        <dbReference type="RefSeq" id="XP_019630682.1"/>
    </source>
</evidence>
<dbReference type="GeneID" id="109474761"/>
<keyword evidence="4" id="KW-1185">Reference proteome</keyword>
<name>A0A6P4ZHX4_BRABE</name>
<dbReference type="KEGG" id="bbel:109474761"/>
<gene>
    <name evidence="5" type="primary">LOC109474761</name>
</gene>
<dbReference type="Proteomes" id="UP000515135">
    <property type="component" value="Unplaced"/>
</dbReference>